<evidence type="ECO:0000259" key="13">
    <source>
        <dbReference type="PROSITE" id="PS50885"/>
    </source>
</evidence>
<gene>
    <name evidence="14" type="ORF">SDC9_29006</name>
</gene>
<keyword evidence="9 11" id="KW-1133">Transmembrane helix</keyword>
<evidence type="ECO:0000313" key="14">
    <source>
        <dbReference type="EMBL" id="MPL83056.1"/>
    </source>
</evidence>
<sequence>MKRSTLTEKLILYFLALGTASIVTIGLFSYFPARKALIERTYDHLTSIRLARQNRVESYFAERIREAAIIASSPAIQELFISNPPGQGYKTFPFSDNHFRNILSSGNFSGITMTDISGNIIFSRQSDTAFRMIPGLNRPRPSAQEFTHYISDYAVSDKGDLIPLSVVCPVTIHGKVAGILILPVRQTQIDKLLPPETPIGGLGYSGEVYLVGQDFIMRSQSRFISHSIMNTHVQTIPARNAFSRAQGRERAKDYRKVEVLSSYSRLSIPGLDWVILAEIDYQEAVSSINGIRNKIILFGIFTALAFFILTYVISSRITRPLVKLKEAVVDMGEGKLETALSVSSSDEIGELTEAFNLMANSLHEKDKALQSERMNRLRSSIDGQDKERQRLSRELHDGIGQSLIAIRLKLALLENGISEKNQQHFHTLTTLTDSLIDEVRAISNALMPPSLAEFGLKSAIQNLCNNISETHGLSVEITGDLPGKISGRKVKLYLFRIIQEALNNAAKHAEARRITISSSIIDDQLRLCIADDGKGFDPDSPCVSKGHGLINIKERAGLLNGEAQIISAPGSGTSVQIIIPLNKNL</sequence>
<dbReference type="Pfam" id="PF00672">
    <property type="entry name" value="HAMP"/>
    <property type="match status" value="1"/>
</dbReference>
<keyword evidence="7 11" id="KW-0812">Transmembrane</keyword>
<keyword evidence="4" id="KW-1003">Cell membrane</keyword>
<feature type="transmembrane region" description="Helical" evidence="11">
    <location>
        <begin position="295"/>
        <end position="313"/>
    </location>
</feature>
<evidence type="ECO:0000256" key="2">
    <source>
        <dbReference type="ARBA" id="ARBA00004651"/>
    </source>
</evidence>
<dbReference type="InterPro" id="IPR003594">
    <property type="entry name" value="HATPase_dom"/>
</dbReference>
<dbReference type="SMART" id="SM00387">
    <property type="entry name" value="HATPase_c"/>
    <property type="match status" value="1"/>
</dbReference>
<dbReference type="InterPro" id="IPR003660">
    <property type="entry name" value="HAMP_dom"/>
</dbReference>
<keyword evidence="8" id="KW-0418">Kinase</keyword>
<keyword evidence="6" id="KW-0808">Transferase</keyword>
<feature type="transmembrane region" description="Helical" evidence="11">
    <location>
        <begin position="12"/>
        <end position="31"/>
    </location>
</feature>
<dbReference type="InterPro" id="IPR050482">
    <property type="entry name" value="Sensor_HK_TwoCompSys"/>
</dbReference>
<dbReference type="Gene3D" id="3.30.565.10">
    <property type="entry name" value="Histidine kinase-like ATPase, C-terminal domain"/>
    <property type="match status" value="1"/>
</dbReference>
<name>A0A644UVE2_9ZZZZ</name>
<dbReference type="EMBL" id="VSSQ01000171">
    <property type="protein sequence ID" value="MPL83056.1"/>
    <property type="molecule type" value="Genomic_DNA"/>
</dbReference>
<evidence type="ECO:0000256" key="9">
    <source>
        <dbReference type="ARBA" id="ARBA00022989"/>
    </source>
</evidence>
<organism evidence="14">
    <name type="scientific">bioreactor metagenome</name>
    <dbReference type="NCBI Taxonomy" id="1076179"/>
    <lineage>
        <taxon>unclassified sequences</taxon>
        <taxon>metagenomes</taxon>
        <taxon>ecological metagenomes</taxon>
    </lineage>
</organism>
<evidence type="ECO:0000256" key="11">
    <source>
        <dbReference type="SAM" id="Phobius"/>
    </source>
</evidence>
<comment type="subcellular location">
    <subcellularLocation>
        <location evidence="2">Cell membrane</location>
        <topology evidence="2">Multi-pass membrane protein</topology>
    </subcellularLocation>
</comment>
<comment type="catalytic activity">
    <reaction evidence="1">
        <text>ATP + protein L-histidine = ADP + protein N-phospho-L-histidine.</text>
        <dbReference type="EC" id="2.7.13.3"/>
    </reaction>
</comment>
<keyword evidence="5" id="KW-0597">Phosphoprotein</keyword>
<dbReference type="CDD" id="cd16917">
    <property type="entry name" value="HATPase_UhpB-NarQ-NarX-like"/>
    <property type="match status" value="1"/>
</dbReference>
<proteinExistence type="predicted"/>
<dbReference type="Pfam" id="PF02743">
    <property type="entry name" value="dCache_1"/>
    <property type="match status" value="1"/>
</dbReference>
<dbReference type="Gene3D" id="6.10.340.10">
    <property type="match status" value="1"/>
</dbReference>
<dbReference type="CDD" id="cd06225">
    <property type="entry name" value="HAMP"/>
    <property type="match status" value="1"/>
</dbReference>
<dbReference type="SUPFAM" id="SSF55874">
    <property type="entry name" value="ATPase domain of HSP90 chaperone/DNA topoisomerase II/histidine kinase"/>
    <property type="match status" value="1"/>
</dbReference>
<evidence type="ECO:0000256" key="5">
    <source>
        <dbReference type="ARBA" id="ARBA00022553"/>
    </source>
</evidence>
<dbReference type="PROSITE" id="PS50109">
    <property type="entry name" value="HIS_KIN"/>
    <property type="match status" value="1"/>
</dbReference>
<dbReference type="AlphaFoldDB" id="A0A644UVE2"/>
<dbReference type="SUPFAM" id="SSF158472">
    <property type="entry name" value="HAMP domain-like"/>
    <property type="match status" value="1"/>
</dbReference>
<dbReference type="InterPro" id="IPR036890">
    <property type="entry name" value="HATPase_C_sf"/>
</dbReference>
<protein>
    <recommendedName>
        <fullName evidence="3">histidine kinase</fullName>
        <ecNumber evidence="3">2.7.13.3</ecNumber>
    </recommendedName>
</protein>
<accession>A0A644UVE2</accession>
<reference evidence="14" key="1">
    <citation type="submission" date="2019-08" db="EMBL/GenBank/DDBJ databases">
        <authorList>
            <person name="Kucharzyk K."/>
            <person name="Murdoch R.W."/>
            <person name="Higgins S."/>
            <person name="Loffler F."/>
        </authorList>
    </citation>
    <scope>NUCLEOTIDE SEQUENCE</scope>
</reference>
<dbReference type="Pfam" id="PF07730">
    <property type="entry name" value="HisKA_3"/>
    <property type="match status" value="1"/>
</dbReference>
<dbReference type="SMART" id="SM00304">
    <property type="entry name" value="HAMP"/>
    <property type="match status" value="1"/>
</dbReference>
<evidence type="ECO:0000256" key="1">
    <source>
        <dbReference type="ARBA" id="ARBA00000085"/>
    </source>
</evidence>
<dbReference type="PROSITE" id="PS50885">
    <property type="entry name" value="HAMP"/>
    <property type="match status" value="1"/>
</dbReference>
<evidence type="ECO:0000259" key="12">
    <source>
        <dbReference type="PROSITE" id="PS50109"/>
    </source>
</evidence>
<feature type="domain" description="HAMP" evidence="13">
    <location>
        <begin position="315"/>
        <end position="367"/>
    </location>
</feature>
<dbReference type="Pfam" id="PF02518">
    <property type="entry name" value="HATPase_c"/>
    <property type="match status" value="1"/>
</dbReference>
<evidence type="ECO:0000256" key="6">
    <source>
        <dbReference type="ARBA" id="ARBA00022679"/>
    </source>
</evidence>
<dbReference type="GO" id="GO:0046983">
    <property type="term" value="F:protein dimerization activity"/>
    <property type="evidence" value="ECO:0007669"/>
    <property type="project" value="InterPro"/>
</dbReference>
<dbReference type="InterPro" id="IPR011712">
    <property type="entry name" value="Sig_transdc_His_kin_sub3_dim/P"/>
</dbReference>
<dbReference type="GO" id="GO:0000155">
    <property type="term" value="F:phosphorelay sensor kinase activity"/>
    <property type="evidence" value="ECO:0007669"/>
    <property type="project" value="InterPro"/>
</dbReference>
<dbReference type="PANTHER" id="PTHR24421">
    <property type="entry name" value="NITRATE/NITRITE SENSOR PROTEIN NARX-RELATED"/>
    <property type="match status" value="1"/>
</dbReference>
<dbReference type="Gene3D" id="1.20.5.1930">
    <property type="match status" value="1"/>
</dbReference>
<evidence type="ECO:0000256" key="3">
    <source>
        <dbReference type="ARBA" id="ARBA00012438"/>
    </source>
</evidence>
<dbReference type="CDD" id="cd18774">
    <property type="entry name" value="PDC2_HK_sensor"/>
    <property type="match status" value="1"/>
</dbReference>
<evidence type="ECO:0000256" key="4">
    <source>
        <dbReference type="ARBA" id="ARBA00022475"/>
    </source>
</evidence>
<dbReference type="InterPro" id="IPR005467">
    <property type="entry name" value="His_kinase_dom"/>
</dbReference>
<evidence type="ECO:0000256" key="8">
    <source>
        <dbReference type="ARBA" id="ARBA00022777"/>
    </source>
</evidence>
<dbReference type="InterPro" id="IPR033479">
    <property type="entry name" value="dCache_1"/>
</dbReference>
<evidence type="ECO:0000256" key="7">
    <source>
        <dbReference type="ARBA" id="ARBA00022692"/>
    </source>
</evidence>
<feature type="domain" description="Histidine kinase" evidence="12">
    <location>
        <begin position="394"/>
        <end position="583"/>
    </location>
</feature>
<evidence type="ECO:0000256" key="10">
    <source>
        <dbReference type="ARBA" id="ARBA00023136"/>
    </source>
</evidence>
<keyword evidence="10 11" id="KW-0472">Membrane</keyword>
<dbReference type="GO" id="GO:0005886">
    <property type="term" value="C:plasma membrane"/>
    <property type="evidence" value="ECO:0007669"/>
    <property type="project" value="UniProtKB-SubCell"/>
</dbReference>
<dbReference type="EC" id="2.7.13.3" evidence="3"/>
<comment type="caution">
    <text evidence="14">The sequence shown here is derived from an EMBL/GenBank/DDBJ whole genome shotgun (WGS) entry which is preliminary data.</text>
</comment>